<dbReference type="PANTHER" id="PTHR12128:SF66">
    <property type="entry name" value="4-HYDROXY-2-OXOGLUTARATE ALDOLASE, MITOCHONDRIAL"/>
    <property type="match status" value="1"/>
</dbReference>
<organism evidence="7 8">
    <name type="scientific">Phytoactinopolyspora alkaliphila</name>
    <dbReference type="NCBI Taxonomy" id="1783498"/>
    <lineage>
        <taxon>Bacteria</taxon>
        <taxon>Bacillati</taxon>
        <taxon>Actinomycetota</taxon>
        <taxon>Actinomycetes</taxon>
        <taxon>Jiangellales</taxon>
        <taxon>Jiangellaceae</taxon>
        <taxon>Phytoactinopolyspora</taxon>
    </lineage>
</organism>
<evidence type="ECO:0000256" key="4">
    <source>
        <dbReference type="PIRNR" id="PIRNR001365"/>
    </source>
</evidence>
<proteinExistence type="inferred from homology"/>
<dbReference type="InterPro" id="IPR013785">
    <property type="entry name" value="Aldolase_TIM"/>
</dbReference>
<feature type="active site" description="Proton donor/acceptor" evidence="5">
    <location>
        <position position="141"/>
    </location>
</feature>
<dbReference type="GO" id="GO:0044281">
    <property type="term" value="P:small molecule metabolic process"/>
    <property type="evidence" value="ECO:0007669"/>
    <property type="project" value="UniProtKB-ARBA"/>
</dbReference>
<dbReference type="SUPFAM" id="SSF51569">
    <property type="entry name" value="Aldolase"/>
    <property type="match status" value="1"/>
</dbReference>
<dbReference type="GO" id="GO:0008840">
    <property type="term" value="F:4-hydroxy-tetrahydrodipicolinate synthase activity"/>
    <property type="evidence" value="ECO:0007669"/>
    <property type="project" value="TreeGrafter"/>
</dbReference>
<dbReference type="InterPro" id="IPR020625">
    <property type="entry name" value="Schiff_base-form_aldolases_AS"/>
</dbReference>
<name>A0A6N9YFQ4_9ACTN</name>
<reference evidence="7 8" key="1">
    <citation type="submission" date="2020-02" db="EMBL/GenBank/DDBJ databases">
        <authorList>
            <person name="Li X.-J."/>
            <person name="Feng X.-M."/>
        </authorList>
    </citation>
    <scope>NUCLEOTIDE SEQUENCE [LARGE SCALE GENOMIC DNA]</scope>
    <source>
        <strain evidence="7 8">CGMCC 4.7225</strain>
    </source>
</reference>
<keyword evidence="2 4" id="KW-0456">Lyase</keyword>
<evidence type="ECO:0000256" key="6">
    <source>
        <dbReference type="PIRSR" id="PIRSR001365-2"/>
    </source>
</evidence>
<dbReference type="InterPro" id="IPR002220">
    <property type="entry name" value="DapA-like"/>
</dbReference>
<feature type="active site" description="Schiff-base intermediate with substrate" evidence="5">
    <location>
        <position position="168"/>
    </location>
</feature>
<dbReference type="PIRSF" id="PIRSF001365">
    <property type="entry name" value="DHDPS"/>
    <property type="match status" value="1"/>
</dbReference>
<evidence type="ECO:0000256" key="5">
    <source>
        <dbReference type="PIRSR" id="PIRSR001365-1"/>
    </source>
</evidence>
<dbReference type="AlphaFoldDB" id="A0A6N9YFQ4"/>
<evidence type="ECO:0000256" key="1">
    <source>
        <dbReference type="ARBA" id="ARBA00007592"/>
    </source>
</evidence>
<accession>A0A6N9YFQ4</accession>
<feature type="binding site" evidence="6">
    <location>
        <position position="213"/>
    </location>
    <ligand>
        <name>pyruvate</name>
        <dbReference type="ChEBI" id="CHEBI:15361"/>
    </ligand>
</feature>
<dbReference type="SMART" id="SM01130">
    <property type="entry name" value="DHDPS"/>
    <property type="match status" value="1"/>
</dbReference>
<dbReference type="RefSeq" id="WP_163815006.1">
    <property type="nucleotide sequence ID" value="NZ_JAAGOB010000001.1"/>
</dbReference>
<evidence type="ECO:0000256" key="2">
    <source>
        <dbReference type="ARBA" id="ARBA00023239"/>
    </source>
</evidence>
<comment type="similarity">
    <text evidence="1 4">Belongs to the DapA family.</text>
</comment>
<keyword evidence="8" id="KW-1185">Reference proteome</keyword>
<dbReference type="PROSITE" id="PS00666">
    <property type="entry name" value="DHDPS_2"/>
    <property type="match status" value="1"/>
</dbReference>
<dbReference type="PANTHER" id="PTHR12128">
    <property type="entry name" value="DIHYDRODIPICOLINATE SYNTHASE"/>
    <property type="match status" value="1"/>
</dbReference>
<sequence length="324" mass="33939">MSTGREMLSGVTVPLVTPMDAPGRPSADAATALLAAVHSAGADALMLLGSNGEGPLLPTSVLRDFTAGAVATWRQLGGDRPVLVNITAAGTADVLARAETVLPARPEALVLSPPIYFHHRDDEIIAHYAACAGLGVPVVAYNAPKYSNPLTDAVFDALLDMEHVIGVKDSSGDLRVLRTMVDTARERRPGFGVGQGAEGALVAGLRAGADGIVPGIANIAPAPAVELYRAWCAERPPEPAAARPAGEDSAHHASRAEHWQAIVDQLCGVHRIRPGVPTVKEILSWQGLCPVHVAPPLLPCTDDERRELRAYLEPLAEHLLSATA</sequence>
<keyword evidence="3" id="KW-0704">Schiff base</keyword>
<comment type="caution">
    <text evidence="7">The sequence shown here is derived from an EMBL/GenBank/DDBJ whole genome shotgun (WGS) entry which is preliminary data.</text>
</comment>
<protein>
    <submittedName>
        <fullName evidence="7">Dihydrodipicolinate synthase family protein</fullName>
    </submittedName>
</protein>
<evidence type="ECO:0000313" key="7">
    <source>
        <dbReference type="EMBL" id="NED93757.1"/>
    </source>
</evidence>
<gene>
    <name evidence="7" type="ORF">G1H11_00320</name>
</gene>
<evidence type="ECO:0000313" key="8">
    <source>
        <dbReference type="Proteomes" id="UP000469185"/>
    </source>
</evidence>
<dbReference type="Pfam" id="PF00701">
    <property type="entry name" value="DHDPS"/>
    <property type="match status" value="1"/>
</dbReference>
<dbReference type="CDD" id="cd00408">
    <property type="entry name" value="DHDPS-like"/>
    <property type="match status" value="1"/>
</dbReference>
<dbReference type="EMBL" id="JAAGOB010000001">
    <property type="protein sequence ID" value="NED93757.1"/>
    <property type="molecule type" value="Genomic_DNA"/>
</dbReference>
<dbReference type="Gene3D" id="3.20.20.70">
    <property type="entry name" value="Aldolase class I"/>
    <property type="match status" value="1"/>
</dbReference>
<dbReference type="Proteomes" id="UP000469185">
    <property type="component" value="Unassembled WGS sequence"/>
</dbReference>
<evidence type="ECO:0000256" key="3">
    <source>
        <dbReference type="ARBA" id="ARBA00023270"/>
    </source>
</evidence>